<name>A0A656GNC2_PSEA0</name>
<sequence>HGGFVPYGATFLIFMEYARQLRDESGGTAWLWAK</sequence>
<feature type="non-terminal residue" evidence="1">
    <location>
        <position position="1"/>
    </location>
</feature>
<dbReference type="Proteomes" id="UP000003465">
    <property type="component" value="Unassembled WGS sequence"/>
</dbReference>
<dbReference type="AlphaFoldDB" id="A0A656GNC2"/>
<evidence type="ECO:0000313" key="1">
    <source>
        <dbReference type="EMBL" id="EGH27021.1"/>
    </source>
</evidence>
<evidence type="ECO:0008006" key="3">
    <source>
        <dbReference type="Google" id="ProtNLM"/>
    </source>
</evidence>
<gene>
    <name evidence="1" type="ORF">PSYMO_38258</name>
</gene>
<comment type="caution">
    <text evidence="1">The sequence shown here is derived from an EMBL/GenBank/DDBJ whole genome shotgun (WGS) entry which is preliminary data.</text>
</comment>
<organism evidence="1 2">
    <name type="scientific">Pseudomonas amygdali pv. mori str. 301020</name>
    <dbReference type="NCBI Taxonomy" id="629261"/>
    <lineage>
        <taxon>Bacteria</taxon>
        <taxon>Pseudomonadati</taxon>
        <taxon>Pseudomonadota</taxon>
        <taxon>Gammaproteobacteria</taxon>
        <taxon>Pseudomonadales</taxon>
        <taxon>Pseudomonadaceae</taxon>
        <taxon>Pseudomonas</taxon>
        <taxon>Pseudomonas amygdali</taxon>
    </lineage>
</organism>
<evidence type="ECO:0000313" key="2">
    <source>
        <dbReference type="Proteomes" id="UP000003465"/>
    </source>
</evidence>
<protein>
    <recommendedName>
        <fullName evidence="3">Transketolase</fullName>
    </recommendedName>
</protein>
<reference evidence="1 2" key="1">
    <citation type="journal article" date="2011" name="PLoS Pathog.">
        <title>Dynamic evolution of pathogenicity revealed by sequencing and comparative genomics of 19 Pseudomonas syringae isolates.</title>
        <authorList>
            <person name="Baltrus D.A."/>
            <person name="Nishimura M.T."/>
            <person name="Romanchuk A."/>
            <person name="Chang J.H."/>
            <person name="Mukhtar M.S."/>
            <person name="Cherkis K."/>
            <person name="Roach J."/>
            <person name="Grant S.R."/>
            <person name="Jones C.D."/>
            <person name="Dangl J.L."/>
        </authorList>
    </citation>
    <scope>NUCLEOTIDE SEQUENCE [LARGE SCALE GENOMIC DNA]</scope>
    <source>
        <strain evidence="1 2">301020</strain>
    </source>
</reference>
<feature type="non-terminal residue" evidence="1">
    <location>
        <position position="34"/>
    </location>
</feature>
<accession>A0A656GNC2</accession>
<dbReference type="EMBL" id="AEAG01003215">
    <property type="protein sequence ID" value="EGH27021.1"/>
    <property type="molecule type" value="Genomic_DNA"/>
</dbReference>
<proteinExistence type="predicted"/>